<organism evidence="2 3">
    <name type="scientific">Ameca splendens</name>
    <dbReference type="NCBI Taxonomy" id="208324"/>
    <lineage>
        <taxon>Eukaryota</taxon>
        <taxon>Metazoa</taxon>
        <taxon>Chordata</taxon>
        <taxon>Craniata</taxon>
        <taxon>Vertebrata</taxon>
        <taxon>Euteleostomi</taxon>
        <taxon>Actinopterygii</taxon>
        <taxon>Neopterygii</taxon>
        <taxon>Teleostei</taxon>
        <taxon>Neoteleostei</taxon>
        <taxon>Acanthomorphata</taxon>
        <taxon>Ovalentaria</taxon>
        <taxon>Atherinomorphae</taxon>
        <taxon>Cyprinodontiformes</taxon>
        <taxon>Goodeidae</taxon>
        <taxon>Ameca</taxon>
    </lineage>
</organism>
<evidence type="ECO:0000256" key="1">
    <source>
        <dbReference type="SAM" id="Phobius"/>
    </source>
</evidence>
<gene>
    <name evidence="2" type="ORF">AMECASPLE_006401</name>
</gene>
<dbReference type="EMBL" id="JAHRIP010028523">
    <property type="protein sequence ID" value="MEQ2290768.1"/>
    <property type="molecule type" value="Genomic_DNA"/>
</dbReference>
<proteinExistence type="predicted"/>
<keyword evidence="3" id="KW-1185">Reference proteome</keyword>
<name>A0ABV0YAG5_9TELE</name>
<feature type="transmembrane region" description="Helical" evidence="1">
    <location>
        <begin position="49"/>
        <end position="68"/>
    </location>
</feature>
<accession>A0ABV0YAG5</accession>
<evidence type="ECO:0000313" key="3">
    <source>
        <dbReference type="Proteomes" id="UP001469553"/>
    </source>
</evidence>
<reference evidence="2 3" key="1">
    <citation type="submission" date="2021-06" db="EMBL/GenBank/DDBJ databases">
        <authorList>
            <person name="Palmer J.M."/>
        </authorList>
    </citation>
    <scope>NUCLEOTIDE SEQUENCE [LARGE SCALE GENOMIC DNA]</scope>
    <source>
        <strain evidence="2 3">AS_MEX2019</strain>
        <tissue evidence="2">Muscle</tissue>
    </source>
</reference>
<keyword evidence="1" id="KW-0812">Transmembrane</keyword>
<evidence type="ECO:0000313" key="2">
    <source>
        <dbReference type="EMBL" id="MEQ2290768.1"/>
    </source>
</evidence>
<sequence>MLRLYPLDDDNQTNVLVKYLTSSHQQNVSPNTNIYQSNELSVASESNLITNRGSLHFLVIAFLLVLIVESRQLRYDKVGVSSKWAVAYFRGRTIRIKQSL</sequence>
<keyword evidence="1" id="KW-0472">Membrane</keyword>
<dbReference type="Proteomes" id="UP001469553">
    <property type="component" value="Unassembled WGS sequence"/>
</dbReference>
<comment type="caution">
    <text evidence="2">The sequence shown here is derived from an EMBL/GenBank/DDBJ whole genome shotgun (WGS) entry which is preliminary data.</text>
</comment>
<keyword evidence="1" id="KW-1133">Transmembrane helix</keyword>
<protein>
    <submittedName>
        <fullName evidence="2">Uncharacterized protein</fullName>
    </submittedName>
</protein>